<organism evidence="2 3">
    <name type="scientific">Salvia divinorum</name>
    <name type="common">Maria pastora</name>
    <name type="synonym">Diviner's sage</name>
    <dbReference type="NCBI Taxonomy" id="28513"/>
    <lineage>
        <taxon>Eukaryota</taxon>
        <taxon>Viridiplantae</taxon>
        <taxon>Streptophyta</taxon>
        <taxon>Embryophyta</taxon>
        <taxon>Tracheophyta</taxon>
        <taxon>Spermatophyta</taxon>
        <taxon>Magnoliopsida</taxon>
        <taxon>eudicotyledons</taxon>
        <taxon>Gunneridae</taxon>
        <taxon>Pentapetalae</taxon>
        <taxon>asterids</taxon>
        <taxon>lamiids</taxon>
        <taxon>Lamiales</taxon>
        <taxon>Lamiaceae</taxon>
        <taxon>Nepetoideae</taxon>
        <taxon>Mentheae</taxon>
        <taxon>Salviinae</taxon>
        <taxon>Salvia</taxon>
        <taxon>Salvia subgen. Calosphace</taxon>
    </lineage>
</organism>
<keyword evidence="3" id="KW-1185">Reference proteome</keyword>
<keyword evidence="1" id="KW-0472">Membrane</keyword>
<comment type="caution">
    <text evidence="2">The sequence shown here is derived from an EMBL/GenBank/DDBJ whole genome shotgun (WGS) entry which is preliminary data.</text>
</comment>
<dbReference type="EMBL" id="JBEAFC010000003">
    <property type="protein sequence ID" value="KAL1563066.1"/>
    <property type="molecule type" value="Genomic_DNA"/>
</dbReference>
<gene>
    <name evidence="2" type="ORF">AAHA92_05573</name>
</gene>
<accession>A0ABD1I6V8</accession>
<sequence>MVDTCALLGLEDIMSTGCRFTWTNRGTSSKFDRAMINYGWFTKGYIASTNFIPSGAYSDHSPAVIILFGNIVFYPKPFMFFNFWRKHERFNKLVEENWAANVRGTTQFVLAQRGNFFKKHLKEFNFKEFSEISKRAKEVVEKLEAMQKMADNNTSNRAFRDQITCQKKKTTYLENSERNYYIQKAKFKHLLLSDRSTSFFHSLVNRNNSRNYIAFLYRNDGTITRDQEDTIQEFVSYYSTLLGNKIE</sequence>
<dbReference type="PANTHER" id="PTHR33710">
    <property type="entry name" value="BNAC02G09200D PROTEIN"/>
    <property type="match status" value="1"/>
</dbReference>
<dbReference type="PANTHER" id="PTHR33710:SF71">
    <property type="entry name" value="ENDONUCLEASE_EXONUCLEASE_PHOSPHATASE DOMAIN-CONTAINING PROTEIN"/>
    <property type="match status" value="1"/>
</dbReference>
<dbReference type="AlphaFoldDB" id="A0ABD1I6V8"/>
<name>A0ABD1I6V8_SALDI</name>
<protein>
    <submittedName>
        <fullName evidence="2">Uncharacterized protein</fullName>
    </submittedName>
</protein>
<keyword evidence="1" id="KW-1133">Transmembrane helix</keyword>
<evidence type="ECO:0000256" key="1">
    <source>
        <dbReference type="SAM" id="Phobius"/>
    </source>
</evidence>
<reference evidence="2 3" key="1">
    <citation type="submission" date="2024-06" db="EMBL/GenBank/DDBJ databases">
        <title>A chromosome level genome sequence of Diviner's sage (Salvia divinorum).</title>
        <authorList>
            <person name="Ford S.A."/>
            <person name="Ro D.-K."/>
            <person name="Ness R.W."/>
            <person name="Phillips M.A."/>
        </authorList>
    </citation>
    <scope>NUCLEOTIDE SEQUENCE [LARGE SCALE GENOMIC DNA]</scope>
    <source>
        <strain evidence="2">SAF-2024a</strain>
        <tissue evidence="2">Leaf</tissue>
    </source>
</reference>
<evidence type="ECO:0000313" key="3">
    <source>
        <dbReference type="Proteomes" id="UP001567538"/>
    </source>
</evidence>
<evidence type="ECO:0000313" key="2">
    <source>
        <dbReference type="EMBL" id="KAL1563066.1"/>
    </source>
</evidence>
<proteinExistence type="predicted"/>
<dbReference type="Proteomes" id="UP001567538">
    <property type="component" value="Unassembled WGS sequence"/>
</dbReference>
<keyword evidence="1" id="KW-0812">Transmembrane</keyword>
<feature type="transmembrane region" description="Helical" evidence="1">
    <location>
        <begin position="63"/>
        <end position="84"/>
    </location>
</feature>